<evidence type="ECO:0000256" key="1">
    <source>
        <dbReference type="ARBA" id="ARBA00022801"/>
    </source>
</evidence>
<dbReference type="SUPFAM" id="SSF50630">
    <property type="entry name" value="Acid proteases"/>
    <property type="match status" value="1"/>
</dbReference>
<proteinExistence type="predicted"/>
<dbReference type="PANTHER" id="PTHR33327:SF3">
    <property type="entry name" value="RNA-DIRECTED DNA POLYMERASE"/>
    <property type="match status" value="1"/>
</dbReference>
<dbReference type="GO" id="GO:0006508">
    <property type="term" value="P:proteolysis"/>
    <property type="evidence" value="ECO:0007669"/>
    <property type="project" value="InterPro"/>
</dbReference>
<dbReference type="Proteomes" id="UP000324629">
    <property type="component" value="Unassembled WGS sequence"/>
</dbReference>
<feature type="domain" description="Peptidase A2" evidence="3">
    <location>
        <begin position="310"/>
        <end position="324"/>
    </location>
</feature>
<dbReference type="EMBL" id="QNGE01005418">
    <property type="protein sequence ID" value="KAA3672061.1"/>
    <property type="molecule type" value="Genomic_DNA"/>
</dbReference>
<dbReference type="PROSITE" id="PS50175">
    <property type="entry name" value="ASP_PROT_RETROV"/>
    <property type="match status" value="1"/>
</dbReference>
<keyword evidence="1" id="KW-0378">Hydrolase</keyword>
<dbReference type="Pfam" id="PF23055">
    <property type="entry name" value="DUF7041"/>
    <property type="match status" value="1"/>
</dbReference>
<gene>
    <name evidence="4" type="ORF">DEA37_0008076</name>
</gene>
<accession>A0A5J4N904</accession>
<dbReference type="InterPro" id="IPR001995">
    <property type="entry name" value="Peptidase_A2_cat"/>
</dbReference>
<feature type="region of interest" description="Disordered" evidence="2">
    <location>
        <begin position="286"/>
        <end position="306"/>
    </location>
</feature>
<feature type="compositionally biased region" description="Basic residues" evidence="2">
    <location>
        <begin position="286"/>
        <end position="300"/>
    </location>
</feature>
<dbReference type="InterPro" id="IPR055469">
    <property type="entry name" value="DUF7041"/>
</dbReference>
<dbReference type="PANTHER" id="PTHR33327">
    <property type="entry name" value="ENDONUCLEASE"/>
    <property type="match status" value="1"/>
</dbReference>
<protein>
    <recommendedName>
        <fullName evidence="3">Peptidase A2 domain-containing protein</fullName>
    </recommendedName>
</protein>
<evidence type="ECO:0000256" key="2">
    <source>
        <dbReference type="SAM" id="MobiDB-lite"/>
    </source>
</evidence>
<name>A0A5J4N904_9TREM</name>
<sequence length="466" mass="51588">MAVNYPAENQVYMFKVKALAGWSHVEGGFSEEVRIQSNQSSTPNRIFSNAGGLSFKITGSFKLIARIKKSRRFIIHPALIEVQTHVLSDALVSALAVPFAPFRGNNPKSWFAQLEAPFALQQFTSKLTRFHHVVAGLPSHVTDEVDDVLELPDSTKPYEQLKAAVSKRVGLSDRQRISQLLSATELGDRKPSQLLRHMQRLAGRTHIEEALLREMWLQRLPKDIQNVLSANPSATLSTLAEVADRIGETYGAAVSQLASNSQGAIATLTAQIATLTKQLLALTTHRSRSRSTTPIRRHSSHAGSHHESGIRYLIDTGAEVSVIPLETHDLNRSSISNLCAANGSTIKVFGQRSRTLNLGLRRPFRWIFTVADVQVAIICINFLQHFDLLVDSRRHRLVDQTTKHTVTGILTDKVSISPVYQSSSKLNSFGFPIDKYPTVFRESSSLSVVRGSTRHYLVTTGPLVFA</sequence>
<evidence type="ECO:0000259" key="3">
    <source>
        <dbReference type="PROSITE" id="PS50175"/>
    </source>
</evidence>
<dbReference type="InterPro" id="IPR021109">
    <property type="entry name" value="Peptidase_aspartic_dom_sf"/>
</dbReference>
<comment type="caution">
    <text evidence="4">The sequence shown here is derived from an EMBL/GenBank/DDBJ whole genome shotgun (WGS) entry which is preliminary data.</text>
</comment>
<reference evidence="4 5" key="1">
    <citation type="journal article" date="2019" name="Gigascience">
        <title>Whole-genome sequence of the oriental lung fluke Paragonimus westermani.</title>
        <authorList>
            <person name="Oey H."/>
            <person name="Zakrzewski M."/>
            <person name="Narain K."/>
            <person name="Devi K.R."/>
            <person name="Agatsuma T."/>
            <person name="Nawaratna S."/>
            <person name="Gobert G.N."/>
            <person name="Jones M.K."/>
            <person name="Ragan M.A."/>
            <person name="McManus D.P."/>
            <person name="Krause L."/>
        </authorList>
    </citation>
    <scope>NUCLEOTIDE SEQUENCE [LARGE SCALE GENOMIC DNA]</scope>
    <source>
        <strain evidence="4 5">IND2009</strain>
    </source>
</reference>
<keyword evidence="5" id="KW-1185">Reference proteome</keyword>
<dbReference type="FunFam" id="2.40.70.10:FF:000130">
    <property type="entry name" value="Retrovirus-related Pol polyprotein from transposon opus-like Protein"/>
    <property type="match status" value="1"/>
</dbReference>
<organism evidence="4 5">
    <name type="scientific">Paragonimus westermani</name>
    <dbReference type="NCBI Taxonomy" id="34504"/>
    <lineage>
        <taxon>Eukaryota</taxon>
        <taxon>Metazoa</taxon>
        <taxon>Spiralia</taxon>
        <taxon>Lophotrochozoa</taxon>
        <taxon>Platyhelminthes</taxon>
        <taxon>Trematoda</taxon>
        <taxon>Digenea</taxon>
        <taxon>Plagiorchiida</taxon>
        <taxon>Troglotremata</taxon>
        <taxon>Troglotrematidae</taxon>
        <taxon>Paragonimus</taxon>
    </lineage>
</organism>
<dbReference type="GO" id="GO:0004190">
    <property type="term" value="F:aspartic-type endopeptidase activity"/>
    <property type="evidence" value="ECO:0007669"/>
    <property type="project" value="InterPro"/>
</dbReference>
<evidence type="ECO:0000313" key="5">
    <source>
        <dbReference type="Proteomes" id="UP000324629"/>
    </source>
</evidence>
<evidence type="ECO:0000313" key="4">
    <source>
        <dbReference type="EMBL" id="KAA3672061.1"/>
    </source>
</evidence>
<dbReference type="AlphaFoldDB" id="A0A5J4N904"/>